<name>A0A1G7XBW4_ANETH</name>
<proteinExistence type="predicted"/>
<evidence type="ECO:0000313" key="2">
    <source>
        <dbReference type="EMBL" id="QYY44132.1"/>
    </source>
</evidence>
<dbReference type="SUPFAM" id="SSF51445">
    <property type="entry name" value="(Trans)glycosidases"/>
    <property type="match status" value="1"/>
</dbReference>
<keyword evidence="5" id="KW-1185">Reference proteome</keyword>
<dbReference type="InterPro" id="IPR029070">
    <property type="entry name" value="Chitinase_insertion_sf"/>
</dbReference>
<dbReference type="EMBL" id="CP080764">
    <property type="protein sequence ID" value="QYY44132.1"/>
    <property type="molecule type" value="Genomic_DNA"/>
</dbReference>
<keyword evidence="3" id="KW-0378">Hydrolase</keyword>
<sequence>MPMLWSRGPPLPVSPIGEVEKVLRFAVSQIPPKKIMMGVNLYGYDWTLPYMPGGGWARSVSPQQALEIALANNAAIQYDQKAQAPFFRYRDTRGRNHIVWFEDARSIQARYKLVSRFGLRGVSYWVLGNEFPQNWLVLEDMFVIRKL</sequence>
<dbReference type="Proteomes" id="UP000826616">
    <property type="component" value="Chromosome"/>
</dbReference>
<dbReference type="InterPro" id="IPR017853">
    <property type="entry name" value="GH"/>
</dbReference>
<dbReference type="PROSITE" id="PS51910">
    <property type="entry name" value="GH18_2"/>
    <property type="match status" value="1"/>
</dbReference>
<organism evidence="3 4">
    <name type="scientific">Aneurinibacillus thermoaerophilus</name>
    <dbReference type="NCBI Taxonomy" id="143495"/>
    <lineage>
        <taxon>Bacteria</taxon>
        <taxon>Bacillati</taxon>
        <taxon>Bacillota</taxon>
        <taxon>Bacilli</taxon>
        <taxon>Bacillales</taxon>
        <taxon>Paenibacillaceae</taxon>
        <taxon>Aneurinibacillus group</taxon>
        <taxon>Aneurinibacillus</taxon>
    </lineage>
</organism>
<dbReference type="EMBL" id="FNDE01000003">
    <property type="protein sequence ID" value="SDG81686.1"/>
    <property type="molecule type" value="Genomic_DNA"/>
</dbReference>
<dbReference type="GO" id="GO:0012505">
    <property type="term" value="C:endomembrane system"/>
    <property type="evidence" value="ECO:0007669"/>
    <property type="project" value="TreeGrafter"/>
</dbReference>
<dbReference type="GO" id="GO:0016787">
    <property type="term" value="F:hydrolase activity"/>
    <property type="evidence" value="ECO:0007669"/>
    <property type="project" value="UniProtKB-KW"/>
</dbReference>
<dbReference type="Pfam" id="PF00704">
    <property type="entry name" value="Glyco_hydro_18"/>
    <property type="match status" value="1"/>
</dbReference>
<dbReference type="Gene3D" id="3.20.20.80">
    <property type="entry name" value="Glycosidases"/>
    <property type="match status" value="1"/>
</dbReference>
<dbReference type="AlphaFoldDB" id="A0A1G7XBW4"/>
<dbReference type="PANTHER" id="PTHR46066:SF2">
    <property type="entry name" value="CHITINASE DOMAIN-CONTAINING PROTEIN 1"/>
    <property type="match status" value="1"/>
</dbReference>
<evidence type="ECO:0000313" key="3">
    <source>
        <dbReference type="EMBL" id="SDG81686.1"/>
    </source>
</evidence>
<dbReference type="InterPro" id="IPR001223">
    <property type="entry name" value="Glyco_hydro18_cat"/>
</dbReference>
<dbReference type="Proteomes" id="UP000198956">
    <property type="component" value="Unassembled WGS sequence"/>
</dbReference>
<dbReference type="PANTHER" id="PTHR46066">
    <property type="entry name" value="CHITINASE DOMAIN-CONTAINING PROTEIN 1 FAMILY MEMBER"/>
    <property type="match status" value="1"/>
</dbReference>
<dbReference type="GO" id="GO:0070492">
    <property type="term" value="F:oligosaccharide binding"/>
    <property type="evidence" value="ECO:0007669"/>
    <property type="project" value="TreeGrafter"/>
</dbReference>
<accession>A0A1G7XBW4</accession>
<protein>
    <submittedName>
        <fullName evidence="3">Glycosyl hydrolases family 18</fullName>
    </submittedName>
</protein>
<reference evidence="3 4" key="1">
    <citation type="submission" date="2016-10" db="EMBL/GenBank/DDBJ databases">
        <authorList>
            <person name="de Groot N.N."/>
        </authorList>
    </citation>
    <scope>NUCLEOTIDE SEQUENCE [LARGE SCALE GENOMIC DNA]</scope>
    <source>
        <strain evidence="3 4">L 420-91</strain>
    </source>
</reference>
<dbReference type="Gene3D" id="3.10.50.10">
    <property type="match status" value="1"/>
</dbReference>
<evidence type="ECO:0000259" key="1">
    <source>
        <dbReference type="PROSITE" id="PS51910"/>
    </source>
</evidence>
<evidence type="ECO:0000313" key="4">
    <source>
        <dbReference type="Proteomes" id="UP000198956"/>
    </source>
</evidence>
<reference evidence="2 5" key="2">
    <citation type="submission" date="2021-08" db="EMBL/GenBank/DDBJ databases">
        <title>Complete genome sequence of the strain Aneurinibacillus thermoaerophilus CCM 8960.</title>
        <authorList>
            <person name="Musilova J."/>
            <person name="Kourilova X."/>
            <person name="Pernicova I."/>
            <person name="Bezdicek M."/>
            <person name="Lengerova M."/>
            <person name="Obruca S."/>
            <person name="Sedlar K."/>
        </authorList>
    </citation>
    <scope>NUCLEOTIDE SEQUENCE [LARGE SCALE GENOMIC DNA]</scope>
    <source>
        <strain evidence="2 5">CCM 8960</strain>
    </source>
</reference>
<feature type="domain" description="GH18" evidence="1">
    <location>
        <begin position="1"/>
        <end position="147"/>
    </location>
</feature>
<dbReference type="OrthoDB" id="9769314at2"/>
<gene>
    <name evidence="2" type="ORF">K3F53_08120</name>
    <name evidence="3" type="ORF">SAMN04489735_1003129</name>
</gene>
<evidence type="ECO:0000313" key="5">
    <source>
        <dbReference type="Proteomes" id="UP000826616"/>
    </source>
</evidence>
<dbReference type="GO" id="GO:0005975">
    <property type="term" value="P:carbohydrate metabolic process"/>
    <property type="evidence" value="ECO:0007669"/>
    <property type="project" value="InterPro"/>
</dbReference>